<gene>
    <name evidence="5" type="ORF">M6B38_167815</name>
</gene>
<comment type="similarity">
    <text evidence="1">Belongs to the FLZ family.</text>
</comment>
<organism evidence="5 6">
    <name type="scientific">Iris pallida</name>
    <name type="common">Sweet iris</name>
    <dbReference type="NCBI Taxonomy" id="29817"/>
    <lineage>
        <taxon>Eukaryota</taxon>
        <taxon>Viridiplantae</taxon>
        <taxon>Streptophyta</taxon>
        <taxon>Embryophyta</taxon>
        <taxon>Tracheophyta</taxon>
        <taxon>Spermatophyta</taxon>
        <taxon>Magnoliopsida</taxon>
        <taxon>Liliopsida</taxon>
        <taxon>Asparagales</taxon>
        <taxon>Iridaceae</taxon>
        <taxon>Iridoideae</taxon>
        <taxon>Irideae</taxon>
        <taxon>Iris</taxon>
    </lineage>
</organism>
<dbReference type="PROSITE" id="PS51795">
    <property type="entry name" value="ZF_FLZ"/>
    <property type="match status" value="1"/>
</dbReference>
<keyword evidence="6" id="KW-1185">Reference proteome</keyword>
<dbReference type="PANTHER" id="PTHR46057">
    <property type="entry name" value="FCS-LIKE ZINC FINGER 1-RELATED"/>
    <property type="match status" value="1"/>
</dbReference>
<evidence type="ECO:0000313" key="5">
    <source>
        <dbReference type="EMBL" id="KAJ6808248.1"/>
    </source>
</evidence>
<dbReference type="GO" id="GO:0046872">
    <property type="term" value="F:metal ion binding"/>
    <property type="evidence" value="ECO:0007669"/>
    <property type="project" value="UniProtKB-KW"/>
</dbReference>
<dbReference type="PANTHER" id="PTHR46057:SF9">
    <property type="entry name" value="FCS-LIKE ZINC FINGER 1"/>
    <property type="match status" value="1"/>
</dbReference>
<dbReference type="Proteomes" id="UP001140949">
    <property type="component" value="Unassembled WGS sequence"/>
</dbReference>
<evidence type="ECO:0000259" key="4">
    <source>
        <dbReference type="PROSITE" id="PS51795"/>
    </source>
</evidence>
<evidence type="ECO:0000313" key="6">
    <source>
        <dbReference type="Proteomes" id="UP001140949"/>
    </source>
</evidence>
<evidence type="ECO:0000256" key="1">
    <source>
        <dbReference type="ARBA" id="ARBA00009374"/>
    </source>
</evidence>
<evidence type="ECO:0000256" key="3">
    <source>
        <dbReference type="PROSITE-ProRule" id="PRU01131"/>
    </source>
</evidence>
<dbReference type="AlphaFoldDB" id="A0AAX6EWF2"/>
<reference evidence="5" key="1">
    <citation type="journal article" date="2023" name="GigaByte">
        <title>Genome assembly of the bearded iris, Iris pallida Lam.</title>
        <authorList>
            <person name="Bruccoleri R.E."/>
            <person name="Oakeley E.J."/>
            <person name="Faust A.M.E."/>
            <person name="Altorfer M."/>
            <person name="Dessus-Babus S."/>
            <person name="Burckhardt D."/>
            <person name="Oertli M."/>
            <person name="Naumann U."/>
            <person name="Petersen F."/>
            <person name="Wong J."/>
        </authorList>
    </citation>
    <scope>NUCLEOTIDE SEQUENCE</scope>
    <source>
        <strain evidence="5">GSM-AAB239-AS_SAM_17_03QT</strain>
    </source>
</reference>
<evidence type="ECO:0000256" key="2">
    <source>
        <dbReference type="ARBA" id="ARBA00022723"/>
    </source>
</evidence>
<accession>A0AAX6EWF2</accession>
<proteinExistence type="inferred from homology"/>
<protein>
    <recommendedName>
        <fullName evidence="4">FLZ-type domain-containing protein</fullName>
    </recommendedName>
</protein>
<dbReference type="InterPro" id="IPR007650">
    <property type="entry name" value="Zf-FLZ_dom"/>
</dbReference>
<comment type="caution">
    <text evidence="5">The sequence shown here is derived from an EMBL/GenBank/DDBJ whole genome shotgun (WGS) entry which is preliminary data.</text>
</comment>
<feature type="zinc finger region" description="FLZ-type" evidence="3">
    <location>
        <begin position="36"/>
        <end position="80"/>
    </location>
</feature>
<name>A0AAX6EWF2_IRIPA</name>
<dbReference type="Pfam" id="PF04570">
    <property type="entry name" value="zf-FLZ"/>
    <property type="match status" value="1"/>
</dbReference>
<dbReference type="InterPro" id="IPR044533">
    <property type="entry name" value="FLZ1/2/3"/>
</dbReference>
<reference evidence="5" key="2">
    <citation type="submission" date="2023-04" db="EMBL/GenBank/DDBJ databases">
        <authorList>
            <person name="Bruccoleri R.E."/>
            <person name="Oakeley E.J."/>
            <person name="Faust A.-M."/>
            <person name="Dessus-Babus S."/>
            <person name="Altorfer M."/>
            <person name="Burckhardt D."/>
            <person name="Oertli M."/>
            <person name="Naumann U."/>
            <person name="Petersen F."/>
            <person name="Wong J."/>
        </authorList>
    </citation>
    <scope>NUCLEOTIDE SEQUENCE</scope>
    <source>
        <strain evidence="5">GSM-AAB239-AS_SAM_17_03QT</strain>
        <tissue evidence="5">Leaf</tissue>
    </source>
</reference>
<feature type="domain" description="FLZ-type" evidence="4">
    <location>
        <begin position="36"/>
        <end position="80"/>
    </location>
</feature>
<keyword evidence="2" id="KW-0479">Metal-binding</keyword>
<sequence length="117" mass="13269">MFKLYSSFESLSDPDAGFLESKSSGSNDFNDDQHCHFLDSCSLCKKSLAQGSDVYMYRGDVPFCSEECREEQMRMDEASERKFRLSIKLAKEKRLSKSRSSTTNSVDMHIRGTVIAA</sequence>
<dbReference type="EMBL" id="JANAVB010033420">
    <property type="protein sequence ID" value="KAJ6808248.1"/>
    <property type="molecule type" value="Genomic_DNA"/>
</dbReference>